<dbReference type="NCBIfam" id="NF045542">
    <property type="entry name" value="Clp_rel_HeadMat"/>
    <property type="match status" value="1"/>
</dbReference>
<dbReference type="GO" id="GO:0051117">
    <property type="term" value="F:ATPase binding"/>
    <property type="evidence" value="ECO:0007669"/>
    <property type="project" value="TreeGrafter"/>
</dbReference>
<dbReference type="GO" id="GO:0009368">
    <property type="term" value="C:endopeptidase Clp complex"/>
    <property type="evidence" value="ECO:0007669"/>
    <property type="project" value="TreeGrafter"/>
</dbReference>
<organism evidence="7 8">
    <name type="scientific">Duganella rivi</name>
    <dbReference type="NCBI Taxonomy" id="2666083"/>
    <lineage>
        <taxon>Bacteria</taxon>
        <taxon>Pseudomonadati</taxon>
        <taxon>Pseudomonadota</taxon>
        <taxon>Betaproteobacteria</taxon>
        <taxon>Burkholderiales</taxon>
        <taxon>Oxalobacteraceae</taxon>
        <taxon>Telluria group</taxon>
        <taxon>Duganella</taxon>
    </lineage>
</organism>
<proteinExistence type="inferred from homology"/>
<comment type="caution">
    <text evidence="7">The sequence shown here is derived from an EMBL/GenBank/DDBJ whole genome shotgun (WGS) entry which is preliminary data.</text>
</comment>
<dbReference type="RefSeq" id="WP_161012049.1">
    <property type="nucleotide sequence ID" value="NZ_WWCK01000001.1"/>
</dbReference>
<dbReference type="Proteomes" id="UP000450012">
    <property type="component" value="Unassembled WGS sequence"/>
</dbReference>
<dbReference type="GO" id="GO:0006515">
    <property type="term" value="P:protein quality control for misfolded or incompletely synthesized proteins"/>
    <property type="evidence" value="ECO:0007669"/>
    <property type="project" value="TreeGrafter"/>
</dbReference>
<keyword evidence="4" id="KW-0378">Hydrolase</keyword>
<dbReference type="Gene3D" id="3.90.226.10">
    <property type="entry name" value="2-enoyl-CoA Hydratase, Chain A, domain 1"/>
    <property type="match status" value="1"/>
</dbReference>
<evidence type="ECO:0000256" key="2">
    <source>
        <dbReference type="ARBA" id="ARBA00022490"/>
    </source>
</evidence>
<dbReference type="AlphaFoldDB" id="A0A7X4KA07"/>
<keyword evidence="5" id="KW-0720">Serine protease</keyword>
<dbReference type="InterPro" id="IPR001907">
    <property type="entry name" value="ClpP"/>
</dbReference>
<dbReference type="Pfam" id="PF00574">
    <property type="entry name" value="CLP_protease"/>
    <property type="match status" value="1"/>
</dbReference>
<keyword evidence="8" id="KW-1185">Reference proteome</keyword>
<dbReference type="PRINTS" id="PR00127">
    <property type="entry name" value="CLPPROTEASEP"/>
</dbReference>
<keyword evidence="2" id="KW-0963">Cytoplasm</keyword>
<name>A0A7X4KA07_9BURK</name>
<reference evidence="7 8" key="1">
    <citation type="submission" date="2019-12" db="EMBL/GenBank/DDBJ databases">
        <title>Novel species isolated from a subtropical stream in China.</title>
        <authorList>
            <person name="Lu H."/>
        </authorList>
    </citation>
    <scope>NUCLEOTIDE SEQUENCE [LARGE SCALE GENOMIC DNA]</scope>
    <source>
        <strain evidence="7 8">FT55W</strain>
    </source>
</reference>
<accession>A0A7X4KA07</accession>
<dbReference type="PANTHER" id="PTHR10381">
    <property type="entry name" value="ATP-DEPENDENT CLP PROTEASE PROTEOLYTIC SUBUNIT"/>
    <property type="match status" value="1"/>
</dbReference>
<dbReference type="CDD" id="cd07016">
    <property type="entry name" value="S14_ClpP_1"/>
    <property type="match status" value="1"/>
</dbReference>
<keyword evidence="3 7" id="KW-0645">Protease</keyword>
<evidence type="ECO:0000256" key="3">
    <source>
        <dbReference type="ARBA" id="ARBA00022670"/>
    </source>
</evidence>
<protein>
    <recommendedName>
        <fullName evidence="6">ATP-dependent Clp protease proteolytic subunit</fullName>
    </recommendedName>
</protein>
<dbReference type="NCBIfam" id="NF045540">
    <property type="entry name" value="scaf_prot_MCP1"/>
    <property type="match status" value="1"/>
</dbReference>
<dbReference type="Pfam" id="PF25209">
    <property type="entry name" value="Phage_capsid_4"/>
    <property type="match status" value="1"/>
</dbReference>
<dbReference type="PANTHER" id="PTHR10381:SF70">
    <property type="entry name" value="ATP-DEPENDENT CLP PROTEASE PROTEOLYTIC SUBUNIT"/>
    <property type="match status" value="1"/>
</dbReference>
<evidence type="ECO:0000256" key="6">
    <source>
        <dbReference type="RuleBase" id="RU003567"/>
    </source>
</evidence>
<dbReference type="EMBL" id="WWCK01000001">
    <property type="protein sequence ID" value="MYM65437.1"/>
    <property type="molecule type" value="Genomic_DNA"/>
</dbReference>
<dbReference type="InterPro" id="IPR029045">
    <property type="entry name" value="ClpP/crotonase-like_dom_sf"/>
</dbReference>
<dbReference type="InterPro" id="IPR023562">
    <property type="entry name" value="ClpP/TepA"/>
</dbReference>
<dbReference type="GO" id="GO:0004252">
    <property type="term" value="F:serine-type endopeptidase activity"/>
    <property type="evidence" value="ECO:0007669"/>
    <property type="project" value="InterPro"/>
</dbReference>
<dbReference type="SUPFAM" id="SSF52096">
    <property type="entry name" value="ClpP/crotonase"/>
    <property type="match status" value="1"/>
</dbReference>
<evidence type="ECO:0000313" key="8">
    <source>
        <dbReference type="Proteomes" id="UP000450012"/>
    </source>
</evidence>
<evidence type="ECO:0000256" key="4">
    <source>
        <dbReference type="ARBA" id="ARBA00022801"/>
    </source>
</evidence>
<evidence type="ECO:0000256" key="1">
    <source>
        <dbReference type="ARBA" id="ARBA00007039"/>
    </source>
</evidence>
<comment type="similarity">
    <text evidence="1 6">Belongs to the peptidase S14 family.</text>
</comment>
<sequence>MSAPTQNQDNQQKWYTIRAHARPAAAGAVAASSAEILIYGDIGESWYGDTIAAKDFVREIAALDVTEMTVRINSFGGSVADGIAIFNAIKRHPATVTTIVDAVAASIASLIAMAGDEIQMAENALLMIHAPWLDWVSGNANQMRDYAEMLDTYSDAMATSYAVRSGDKAGALALLKDGKDHWYTAAEAEAAQLIDTIVSAVPIAASAHLHATARARYKSFPTQETTAAAILAPVITTKENVTMNQTAPAAQTAAPVIAVTTPADVQAAAAAAANAALAADKIRRADISAAFAKFSNVEGANALMLACQDDQECTVEKANAKLLAHLGKDSTPAAVTRIITMEDSRDKFRAGAAAALMAKAGLGNDDTANGFRSFNLMDLARESLAHLGVSARGMDKMALVAAAFTHTGSDFPLLLQNVANKAMLKGYEEADETFQKWTSKGTLGDFKPGKRVDLNSFPTLSKVQDGAEYTYATVGERGETVQLATYGKLFSITRQTVINDDLDAFSKIPRRMGRAAIRTIGDLVYGILTSNPTMRDNVQLFHANHKNLMTGSGISTLSVDQMRVAMGKQTDGNAVLNIRLAQLLVPLALEGTASVVRDSEYEVGAATKNNTTPNFVRGTFEVISDARLDAASATAWYGTANANITDTVEVSYLDGVETPTLEQKDGWTIDGVEFKVRHDAGVAPLDFRTMQSNPGA</sequence>
<evidence type="ECO:0000313" key="7">
    <source>
        <dbReference type="EMBL" id="MYM65437.1"/>
    </source>
</evidence>
<dbReference type="GO" id="GO:0004176">
    <property type="term" value="F:ATP-dependent peptidase activity"/>
    <property type="evidence" value="ECO:0007669"/>
    <property type="project" value="InterPro"/>
</dbReference>
<gene>
    <name evidence="7" type="ORF">GTP45_01140</name>
</gene>
<evidence type="ECO:0000256" key="5">
    <source>
        <dbReference type="ARBA" id="ARBA00022825"/>
    </source>
</evidence>